<proteinExistence type="predicted"/>
<dbReference type="PANTHER" id="PTHR13524">
    <property type="entry name" value="MYOTUBULARIN-RELATED"/>
    <property type="match status" value="1"/>
</dbReference>
<dbReference type="PROSITE" id="PS00383">
    <property type="entry name" value="TYR_PHOSPHATASE_1"/>
    <property type="match status" value="1"/>
</dbReference>
<dbReference type="InterPro" id="IPR029021">
    <property type="entry name" value="Prot-tyrosine_phosphatase-like"/>
</dbReference>
<feature type="compositionally biased region" description="Low complexity" evidence="1">
    <location>
        <begin position="423"/>
        <end position="432"/>
    </location>
</feature>
<feature type="region of interest" description="Disordered" evidence="1">
    <location>
        <begin position="443"/>
        <end position="462"/>
    </location>
</feature>
<dbReference type="PANTHER" id="PTHR13524:SF2">
    <property type="entry name" value="MYOTUBULARIN-RELATED PROTEIN 14"/>
    <property type="match status" value="1"/>
</dbReference>
<feature type="compositionally biased region" description="Low complexity" evidence="1">
    <location>
        <begin position="1057"/>
        <end position="1067"/>
    </location>
</feature>
<protein>
    <recommendedName>
        <fullName evidence="4">Tyrosine specific protein phosphatases domain-containing protein</fullName>
    </recommendedName>
</protein>
<feature type="compositionally biased region" description="Polar residues" evidence="1">
    <location>
        <begin position="768"/>
        <end position="782"/>
    </location>
</feature>
<feature type="compositionally biased region" description="Low complexity" evidence="1">
    <location>
        <begin position="368"/>
        <end position="390"/>
    </location>
</feature>
<feature type="region of interest" description="Disordered" evidence="1">
    <location>
        <begin position="999"/>
        <end position="1045"/>
    </location>
</feature>
<feature type="region of interest" description="Disordered" evidence="1">
    <location>
        <begin position="137"/>
        <end position="163"/>
    </location>
</feature>
<gene>
    <name evidence="2" type="ORF">CYY_007359</name>
</gene>
<feature type="compositionally biased region" description="Basic and acidic residues" evidence="1">
    <location>
        <begin position="477"/>
        <end position="488"/>
    </location>
</feature>
<feature type="compositionally biased region" description="Low complexity" evidence="1">
    <location>
        <begin position="858"/>
        <end position="873"/>
    </location>
</feature>
<dbReference type="AlphaFoldDB" id="A0A8J4PPB7"/>
<feature type="region of interest" description="Disordered" evidence="1">
    <location>
        <begin position="367"/>
        <end position="432"/>
    </location>
</feature>
<feature type="region of interest" description="Disordered" evidence="1">
    <location>
        <begin position="1057"/>
        <end position="1080"/>
    </location>
</feature>
<feature type="region of interest" description="Disordered" evidence="1">
    <location>
        <begin position="763"/>
        <end position="820"/>
    </location>
</feature>
<feature type="region of interest" description="Disordered" evidence="1">
    <location>
        <begin position="855"/>
        <end position="967"/>
    </location>
</feature>
<dbReference type="OrthoDB" id="2408718at2759"/>
<keyword evidence="3" id="KW-1185">Reference proteome</keyword>
<feature type="compositionally biased region" description="Polar residues" evidence="1">
    <location>
        <begin position="911"/>
        <end position="947"/>
    </location>
</feature>
<sequence length="1122" mass="125172">MVVNNTSDNIYSNSSSSSSSNNSSKSLNNTSSSILKNNIIMTNNNHIQSNNNNSLLDSNNNNSNSNSNNSSCIVETDRDYSLPFVMDLSLEESEQQSTSSGGSSSNKNNNNNSGKDDCKVEIITNNTSLLINESYNNNVQKNNSNDVNSNSNSNSNNNNNNGSLNISSISTSISYGIVDSSTDEESSNLVEQYQTPPSISVSPIPTLVSNTHNNNNGVNSQNLNIELAELFSHFRRYKSTFPGKRDEELNKYQKVVNTLFEKDYNISLINNKDGELCATYPPDLVVIEGEKTTNCTPCKDKVCQNNHNEYSNNLQKLIAQSRFARVRTRFPFPVIYYHGKNLCRSSTLSQKIEYMFQSGVNSMKKQFSSVPVSTPSPTIASNNNNNNGNNNHHDNNNGNLSSSLIASTNSTVNGMSNSYHGVNNNNNNNHSTTTTTAIAAEINNNNSDGDSENNNNLIPPVIPKNLDLSKSIDASHENHKDNIDDHENNASTQQQAQQQLLVNSSDDGASQNMENLRNKDILVIKHLNIKFICDLMVENKKKKFGFFVCSSEKVDMHKRYQDFIISSTPYPGVEFFADFNKNQHCGKDLFFCWEGPEDPAELRIHPQYSLALDWDKYKTWDLINLTQNYFKLLLKYISDENQPSGLLIHCISGWDRTPLFISLLRISLWADGEVHHTLKDWEMLFLTVAYDWFLFSHQLADRAGRGEDIFYFCFYFLEFITSMDYSIHSFTKNTINNNNNNQPNGSNGRKSSNPEVYHNYVEKKEKTSTSVDKLNQNNSSSGGHRKNSIGIKNNSYGNKANNHHHHHHHNGTNNPNSIANSLASKSLDISQSAPVTPQNNSPKILIGINKVSNNCNHTSAPSTPLSHSPTPSSNVNNSIKFSPTISSIPVDVPNNKKRRGSEEEIGGSWQMMGSLNSFTEKRSSLNSNGSTPKNFHPSCSYTSSEQMSENDDEEKNHKPTCSDDDDDSDCLAQSWDTAFSFDGDAAKNFEAFKSHMSNMKSKTNSSNYTTSSVSAATATPNNSNGSNGKFKQATPSSTPPNNFTSFNHAFKSSSSTYSSTSNSSSPSHTHHSTQLTMEEIHERRKQRLLGIRALFIHFYQNHCSTNPESYWKTIFNYLPKFG</sequence>
<feature type="compositionally biased region" description="Polar residues" evidence="1">
    <location>
        <begin position="400"/>
        <end position="422"/>
    </location>
</feature>
<name>A0A8J4PPB7_9MYCE</name>
<dbReference type="InterPro" id="IPR039802">
    <property type="entry name" value="MTMR14"/>
</dbReference>
<dbReference type="Proteomes" id="UP000695562">
    <property type="component" value="Unassembled WGS sequence"/>
</dbReference>
<feature type="compositionally biased region" description="Low complexity" evidence="1">
    <location>
        <begin position="999"/>
        <end position="1027"/>
    </location>
</feature>
<reference evidence="2" key="1">
    <citation type="submission" date="2020-01" db="EMBL/GenBank/DDBJ databases">
        <title>Development of genomics and gene disruption for Polysphondylium violaceum indicates a role for the polyketide synthase stlB in stalk morphogenesis.</title>
        <authorList>
            <person name="Narita B."/>
            <person name="Kawabe Y."/>
            <person name="Kin K."/>
            <person name="Saito T."/>
            <person name="Gibbs R."/>
            <person name="Kuspa A."/>
            <person name="Muzny D."/>
            <person name="Queller D."/>
            <person name="Richards S."/>
            <person name="Strassman J."/>
            <person name="Sucgang R."/>
            <person name="Worley K."/>
            <person name="Schaap P."/>
        </authorList>
    </citation>
    <scope>NUCLEOTIDE SEQUENCE</scope>
    <source>
        <strain evidence="2">QSvi11</strain>
    </source>
</reference>
<evidence type="ECO:0000313" key="2">
    <source>
        <dbReference type="EMBL" id="KAF2071328.1"/>
    </source>
</evidence>
<feature type="compositionally biased region" description="Polar residues" evidence="1">
    <location>
        <begin position="874"/>
        <end position="887"/>
    </location>
</feature>
<feature type="compositionally biased region" description="Low complexity" evidence="1">
    <location>
        <begin position="50"/>
        <end position="71"/>
    </location>
</feature>
<accession>A0A8J4PPB7</accession>
<feature type="compositionally biased region" description="Low complexity" evidence="1">
    <location>
        <begin position="99"/>
        <end position="113"/>
    </location>
</feature>
<feature type="compositionally biased region" description="Low complexity" evidence="1">
    <location>
        <begin position="443"/>
        <end position="456"/>
    </location>
</feature>
<feature type="region of interest" description="Disordered" evidence="1">
    <location>
        <begin position="50"/>
        <end position="73"/>
    </location>
</feature>
<evidence type="ECO:0000256" key="1">
    <source>
        <dbReference type="SAM" id="MobiDB-lite"/>
    </source>
</evidence>
<dbReference type="InterPro" id="IPR016130">
    <property type="entry name" value="Tyr_Pase_AS"/>
</dbReference>
<feature type="region of interest" description="Disordered" evidence="1">
    <location>
        <begin position="1"/>
        <end position="29"/>
    </location>
</feature>
<feature type="region of interest" description="Disordered" evidence="1">
    <location>
        <begin position="91"/>
        <end position="119"/>
    </location>
</feature>
<feature type="compositionally biased region" description="Polar residues" evidence="1">
    <location>
        <begin position="1033"/>
        <end position="1045"/>
    </location>
</feature>
<dbReference type="Gene3D" id="3.90.190.10">
    <property type="entry name" value="Protein tyrosine phosphatase superfamily"/>
    <property type="match status" value="1"/>
</dbReference>
<evidence type="ECO:0008006" key="4">
    <source>
        <dbReference type="Google" id="ProtNLM"/>
    </source>
</evidence>
<comment type="caution">
    <text evidence="2">The sequence shown here is derived from an EMBL/GenBank/DDBJ whole genome shotgun (WGS) entry which is preliminary data.</text>
</comment>
<feature type="compositionally biased region" description="Basic residues" evidence="1">
    <location>
        <begin position="801"/>
        <end position="810"/>
    </location>
</feature>
<dbReference type="EMBL" id="AJWJ01000387">
    <property type="protein sequence ID" value="KAF2071328.1"/>
    <property type="molecule type" value="Genomic_DNA"/>
</dbReference>
<dbReference type="GO" id="GO:0004438">
    <property type="term" value="F:phosphatidylinositol-3-phosphate phosphatase activity"/>
    <property type="evidence" value="ECO:0007669"/>
    <property type="project" value="InterPro"/>
</dbReference>
<evidence type="ECO:0000313" key="3">
    <source>
        <dbReference type="Proteomes" id="UP000695562"/>
    </source>
</evidence>
<feature type="region of interest" description="Disordered" evidence="1">
    <location>
        <begin position="477"/>
        <end position="499"/>
    </location>
</feature>
<organism evidence="2 3">
    <name type="scientific">Polysphondylium violaceum</name>
    <dbReference type="NCBI Taxonomy" id="133409"/>
    <lineage>
        <taxon>Eukaryota</taxon>
        <taxon>Amoebozoa</taxon>
        <taxon>Evosea</taxon>
        <taxon>Eumycetozoa</taxon>
        <taxon>Dictyostelia</taxon>
        <taxon>Dictyosteliales</taxon>
        <taxon>Dictyosteliaceae</taxon>
        <taxon>Polysphondylium</taxon>
    </lineage>
</organism>
<dbReference type="SUPFAM" id="SSF52799">
    <property type="entry name" value="(Phosphotyrosine protein) phosphatases II"/>
    <property type="match status" value="1"/>
</dbReference>